<evidence type="ECO:0000256" key="1">
    <source>
        <dbReference type="SAM" id="Phobius"/>
    </source>
</evidence>
<feature type="transmembrane region" description="Helical" evidence="1">
    <location>
        <begin position="15"/>
        <end position="34"/>
    </location>
</feature>
<dbReference type="EMBL" id="JASJQH010002275">
    <property type="protein sequence ID" value="KAK9760320.1"/>
    <property type="molecule type" value="Genomic_DNA"/>
</dbReference>
<accession>A0ABR2WFM3</accession>
<keyword evidence="3" id="KW-1185">Reference proteome</keyword>
<name>A0ABR2WFM3_9FUNG</name>
<gene>
    <name evidence="2" type="ORF">K7432_015790</name>
</gene>
<organism evidence="2 3">
    <name type="scientific">Basidiobolus ranarum</name>
    <dbReference type="NCBI Taxonomy" id="34480"/>
    <lineage>
        <taxon>Eukaryota</taxon>
        <taxon>Fungi</taxon>
        <taxon>Fungi incertae sedis</taxon>
        <taxon>Zoopagomycota</taxon>
        <taxon>Entomophthoromycotina</taxon>
        <taxon>Basidiobolomycetes</taxon>
        <taxon>Basidiobolales</taxon>
        <taxon>Basidiobolaceae</taxon>
        <taxon>Basidiobolus</taxon>
    </lineage>
</organism>
<evidence type="ECO:0008006" key="4">
    <source>
        <dbReference type="Google" id="ProtNLM"/>
    </source>
</evidence>
<proteinExistence type="predicted"/>
<keyword evidence="1" id="KW-0472">Membrane</keyword>
<comment type="caution">
    <text evidence="2">The sequence shown here is derived from an EMBL/GenBank/DDBJ whole genome shotgun (WGS) entry which is preliminary data.</text>
</comment>
<keyword evidence="1" id="KW-1133">Transmembrane helix</keyword>
<sequence length="118" mass="13090">MQLGIRLGSKFEPRALTIARIICGVLISTVWLAYSAFQLKKALDPPIGLEYETVPTEMYVPSIIVANEAGQFDNMELLVGGLYPDEPLTLKPIGTVEKIYNYLNSTFTAFVVTPREAH</sequence>
<dbReference type="Proteomes" id="UP001479436">
    <property type="component" value="Unassembled WGS sequence"/>
</dbReference>
<evidence type="ECO:0000313" key="3">
    <source>
        <dbReference type="Proteomes" id="UP001479436"/>
    </source>
</evidence>
<reference evidence="2 3" key="1">
    <citation type="submission" date="2023-04" db="EMBL/GenBank/DDBJ databases">
        <title>Genome of Basidiobolus ranarum AG-B5.</title>
        <authorList>
            <person name="Stajich J.E."/>
            <person name="Carter-House D."/>
            <person name="Gryganskyi A."/>
        </authorList>
    </citation>
    <scope>NUCLEOTIDE SEQUENCE [LARGE SCALE GENOMIC DNA]</scope>
    <source>
        <strain evidence="2 3">AG-B5</strain>
    </source>
</reference>
<evidence type="ECO:0000313" key="2">
    <source>
        <dbReference type="EMBL" id="KAK9760320.1"/>
    </source>
</evidence>
<keyword evidence="1" id="KW-0812">Transmembrane</keyword>
<protein>
    <recommendedName>
        <fullName evidence="4">MacB-like periplasmic core domain-containing protein</fullName>
    </recommendedName>
</protein>